<accession>B1I3Y0</accession>
<sequence>MTTIIVTGAIVLVLVLVPLSRIRVHLKFTRRGEDDRISMVVAWLKYLRYTLDVPLVDLLVRSHPAVRFKTKRGLSQTVPGGKPEETMVTLDYLFDVYRRYGDYLFALFYLAGRTRISRFRWYTEIGTGEVHHTGVAVGIAWAAKITLVTALFALSAPGTRPELAVFPNYEHRRFRTFLDCIFDVRIGHIMMTGMKALWRSRGERAWQWNRIPSKDL</sequence>
<gene>
    <name evidence="1" type="ordered locus">Daud_1200</name>
</gene>
<dbReference type="HOGENOM" id="CLU_097083_2_0_9"/>
<dbReference type="STRING" id="477974.Daud_1200"/>
<evidence type="ECO:0000313" key="2">
    <source>
        <dbReference type="Proteomes" id="UP000008544"/>
    </source>
</evidence>
<name>B1I3Y0_DESAP</name>
<keyword evidence="2" id="KW-1185">Reference proteome</keyword>
<evidence type="ECO:0000313" key="1">
    <source>
        <dbReference type="EMBL" id="ACA59711.1"/>
    </source>
</evidence>
<organism evidence="1 2">
    <name type="scientific">Desulforudis audaxviator (strain MP104C)</name>
    <dbReference type="NCBI Taxonomy" id="477974"/>
    <lineage>
        <taxon>Bacteria</taxon>
        <taxon>Bacillati</taxon>
        <taxon>Bacillota</taxon>
        <taxon>Clostridia</taxon>
        <taxon>Thermoanaerobacterales</taxon>
        <taxon>Candidatus Desulforudaceae</taxon>
        <taxon>Candidatus Desulforudis</taxon>
    </lineage>
</organism>
<dbReference type="OrthoDB" id="1953500at2"/>
<dbReference type="InterPro" id="IPR021338">
    <property type="entry name" value="DUF2953"/>
</dbReference>
<dbReference type="AlphaFoldDB" id="B1I3Y0"/>
<dbReference type="Pfam" id="PF11167">
    <property type="entry name" value="DUF2953"/>
    <property type="match status" value="1"/>
</dbReference>
<dbReference type="EMBL" id="CP000860">
    <property type="protein sequence ID" value="ACA59711.1"/>
    <property type="molecule type" value="Genomic_DNA"/>
</dbReference>
<reference evidence="2" key="1">
    <citation type="submission" date="2007-10" db="EMBL/GenBank/DDBJ databases">
        <title>Complete sequence of chromosome of Desulforudis audaxviator MP104C.</title>
        <authorList>
            <person name="Copeland A."/>
            <person name="Lucas S."/>
            <person name="Lapidus A."/>
            <person name="Barry K."/>
            <person name="Glavina del Rio T."/>
            <person name="Dalin E."/>
            <person name="Tice H."/>
            <person name="Bruce D."/>
            <person name="Pitluck S."/>
            <person name="Lowry S.R."/>
            <person name="Larimer F."/>
            <person name="Land M.L."/>
            <person name="Hauser L."/>
            <person name="Kyrpides N."/>
            <person name="Ivanova N.N."/>
            <person name="Richardson P."/>
        </authorList>
    </citation>
    <scope>NUCLEOTIDE SEQUENCE [LARGE SCALE GENOMIC DNA]</scope>
    <source>
        <strain evidence="2">MP104C</strain>
    </source>
</reference>
<evidence type="ECO:0008006" key="3">
    <source>
        <dbReference type="Google" id="ProtNLM"/>
    </source>
</evidence>
<dbReference type="Proteomes" id="UP000008544">
    <property type="component" value="Chromosome"/>
</dbReference>
<protein>
    <recommendedName>
        <fullName evidence="3">DUF2953 domain-containing protein</fullName>
    </recommendedName>
</protein>
<proteinExistence type="predicted"/>
<dbReference type="RefSeq" id="WP_012302297.1">
    <property type="nucleotide sequence ID" value="NC_010424.1"/>
</dbReference>
<reference evidence="1 2" key="2">
    <citation type="journal article" date="2008" name="Science">
        <title>Environmental genomics reveals a single-species ecosystem deep within Earth.</title>
        <authorList>
            <person name="Chivian D."/>
            <person name="Brodie E.L."/>
            <person name="Alm E.J."/>
            <person name="Culley D.E."/>
            <person name="Dehal P.S."/>
            <person name="Desantis T.Z."/>
            <person name="Gihring T.M."/>
            <person name="Lapidus A."/>
            <person name="Lin L.H."/>
            <person name="Lowry S.R."/>
            <person name="Moser D.P."/>
            <person name="Richardson P.M."/>
            <person name="Southam G."/>
            <person name="Wanger G."/>
            <person name="Pratt L.M."/>
            <person name="Andersen G.L."/>
            <person name="Hazen T.C."/>
            <person name="Brockman F.J."/>
            <person name="Arkin A.P."/>
            <person name="Onstott T.C."/>
        </authorList>
    </citation>
    <scope>NUCLEOTIDE SEQUENCE [LARGE SCALE GENOMIC DNA]</scope>
    <source>
        <strain evidence="1 2">MP104C</strain>
    </source>
</reference>
<dbReference type="KEGG" id="dau:Daud_1200"/>